<name>A0A562UZM1_9BACT</name>
<reference evidence="1 2" key="1">
    <citation type="submission" date="2019-07" db="EMBL/GenBank/DDBJ databases">
        <title>Genomic Encyclopedia of Archaeal and Bacterial Type Strains, Phase II (KMG-II): from individual species to whole genera.</title>
        <authorList>
            <person name="Goeker M."/>
        </authorList>
    </citation>
    <scope>NUCLEOTIDE SEQUENCE [LARGE SCALE GENOMIC DNA]</scope>
    <source>
        <strain evidence="1 2">ATCC BAA-1139</strain>
    </source>
</reference>
<dbReference type="RefSeq" id="WP_145026370.1">
    <property type="nucleotide sequence ID" value="NZ_VLLN01000063.1"/>
</dbReference>
<dbReference type="Proteomes" id="UP000319449">
    <property type="component" value="Unassembled WGS sequence"/>
</dbReference>
<accession>A0A562UZM1</accession>
<protein>
    <submittedName>
        <fullName evidence="1">Uncharacterized protein</fullName>
    </submittedName>
</protein>
<dbReference type="AlphaFoldDB" id="A0A562UZM1"/>
<proteinExistence type="predicted"/>
<keyword evidence="2" id="KW-1185">Reference proteome</keyword>
<evidence type="ECO:0000313" key="2">
    <source>
        <dbReference type="Proteomes" id="UP000319449"/>
    </source>
</evidence>
<dbReference type="EMBL" id="VLLN01000063">
    <property type="protein sequence ID" value="TWJ11121.1"/>
    <property type="molecule type" value="Genomic_DNA"/>
</dbReference>
<comment type="caution">
    <text evidence="1">The sequence shown here is derived from an EMBL/GenBank/DDBJ whole genome shotgun (WGS) entry which is preliminary data.</text>
</comment>
<gene>
    <name evidence="1" type="ORF">JN12_04069</name>
</gene>
<organism evidence="1 2">
    <name type="scientific">Geobacter argillaceus</name>
    <dbReference type="NCBI Taxonomy" id="345631"/>
    <lineage>
        <taxon>Bacteria</taxon>
        <taxon>Pseudomonadati</taxon>
        <taxon>Thermodesulfobacteriota</taxon>
        <taxon>Desulfuromonadia</taxon>
        <taxon>Geobacterales</taxon>
        <taxon>Geobacteraceae</taxon>
        <taxon>Geobacter</taxon>
    </lineage>
</organism>
<evidence type="ECO:0000313" key="1">
    <source>
        <dbReference type="EMBL" id="TWJ11121.1"/>
    </source>
</evidence>
<sequence>MLKVRKLFLFGSFFALIFIALPGISQASPKRLVDSSDYKDKDFQKGVITDYADMIEGDDIDWVWIKPEAKLAQYKLKVGKTENKSEIRSKSLVDQVKSTFKDSFADMDAKSDKGLTADVCIYEAQNMSMGKAWIPFVGVHQMQAGIGIEMVLHDENDKPVAKFRHFARKGMQLEAAVQEAAGDLMKYIAKH</sequence>